<dbReference type="EMBL" id="JAWDJW010000003">
    <property type="protein sequence ID" value="KAK3082254.1"/>
    <property type="molecule type" value="Genomic_DNA"/>
</dbReference>
<evidence type="ECO:0000313" key="1">
    <source>
        <dbReference type="EMBL" id="KAK3082254.1"/>
    </source>
</evidence>
<sequence length="827" mass="89426">MTEITRLATLADSQQKSDFIGSVSHELRSPLHGILASCEFMQDTDVDAFQRSLIDTADSCARTLLDTINMVLDYSKINTFERSIRKAQKKRQDLSEINEPAPGMQPLLNLYGDVDLAAITEEVVEGVVTGQVFKDSSHYLDIEDLEAASASATARASHRKRTDKPGRAGAGASSIRRPDVEVILDIAPGHWLRITQPGAYRRIVMNLFGNALKYTQSGFIRVKLESFESKQEGAEGLETQRPRTIVKLTVTDSGQGISQEYLRTKLFTPFAQESSVAPGTGLGLSLVRSIITMLHGEIRVTSTKGEGTEVVVTLPMENSSPNGSLSGSTPSTAGSSVERVKDNSPTYVQSQAPGMTVALHFNAQDMCEPQRMVYKCLWQYLSGWYGFDVIDWSVSATPDIVVVEETELPDLLNDRPDVVGAKNGVMLLVICSTASRKSTRRAPVDGPNVGVLYHPFGPYKLAKALRYCIERRGQLLSGDASAGASTSFQIAGNLEQPDDPVDDIITAVSEVKLTSSDPDVPDVNLVQRSDVLANADSAGAQMAIDALPQSDSTNSASASAEPRTDYPFPDPTRDGTVSPETVPTQHPSPTRHDRSRNSSIAPNTPTAAALRHSPLSLRPRPSLEMRRTINPTAPEIAAFQEAVASSTAITAAGAATAAHPGPPPSTRDPRMMLVDDNKINLRLLQTLMKKRRYAVVTSAEDGQQAVDAFRRLISQSPPQPPDIIFIDISMPVKNGFEATREIREVEREVMESLPPSRTPTAALIIALTGLASGRDQSEAFTSGFDLYMTKPVSMREVGRLLDNWRANGGVKGEGVPSGALTGETSEL</sequence>
<dbReference type="Proteomes" id="UP001186974">
    <property type="component" value="Unassembled WGS sequence"/>
</dbReference>
<comment type="caution">
    <text evidence="1">The sequence shown here is derived from an EMBL/GenBank/DDBJ whole genome shotgun (WGS) entry which is preliminary data.</text>
</comment>
<organism evidence="1 2">
    <name type="scientific">Coniosporium uncinatum</name>
    <dbReference type="NCBI Taxonomy" id="93489"/>
    <lineage>
        <taxon>Eukaryota</taxon>
        <taxon>Fungi</taxon>
        <taxon>Dikarya</taxon>
        <taxon>Ascomycota</taxon>
        <taxon>Pezizomycotina</taxon>
        <taxon>Dothideomycetes</taxon>
        <taxon>Dothideomycetes incertae sedis</taxon>
        <taxon>Coniosporium</taxon>
    </lineage>
</organism>
<reference evidence="1" key="1">
    <citation type="submission" date="2024-09" db="EMBL/GenBank/DDBJ databases">
        <title>Black Yeasts Isolated from many extreme environments.</title>
        <authorList>
            <person name="Coleine C."/>
            <person name="Stajich J.E."/>
            <person name="Selbmann L."/>
        </authorList>
    </citation>
    <scope>NUCLEOTIDE SEQUENCE</scope>
    <source>
        <strain evidence="1">CCFEE 5737</strain>
    </source>
</reference>
<accession>A0ACC3DZG8</accession>
<evidence type="ECO:0000313" key="2">
    <source>
        <dbReference type="Proteomes" id="UP001186974"/>
    </source>
</evidence>
<keyword evidence="2" id="KW-1185">Reference proteome</keyword>
<proteinExistence type="predicted"/>
<name>A0ACC3DZG8_9PEZI</name>
<protein>
    <submittedName>
        <fullName evidence="1">Uncharacterized protein</fullName>
    </submittedName>
</protein>
<gene>
    <name evidence="1" type="ORF">LTS18_010671</name>
</gene>